<proteinExistence type="predicted"/>
<evidence type="ECO:0000313" key="2">
    <source>
        <dbReference type="Proteomes" id="UP000480312"/>
    </source>
</evidence>
<sequence length="217" mass="24404">MHTHQLFDHPYFEERPVKDILEPFGFEVHFNTHELPIDALDTDEDCSLYSTDPSAYIEQLESTAPPGYTEIYRSENEDGILIVSVLPKTLFAQLLLCADRDYANGCQLHKSPFSAIYEERMRQLSAEGFSREHDDLYNNGELALAASAYAISATPADCMGEDDDLVDTMEYIWPWEPKWLKPSTPRRDLVKAGALILAEIERIDRAAEKAAASGGDA</sequence>
<accession>A0A7C9P3U8</accession>
<dbReference type="EMBL" id="JAAEHK010000009">
    <property type="protein sequence ID" value="NDL70536.1"/>
    <property type="molecule type" value="Genomic_DNA"/>
</dbReference>
<evidence type="ECO:0000313" key="1">
    <source>
        <dbReference type="EMBL" id="NDL70536.1"/>
    </source>
</evidence>
<dbReference type="Proteomes" id="UP000480312">
    <property type="component" value="Unassembled WGS sequence"/>
</dbReference>
<reference evidence="1 2" key="1">
    <citation type="submission" date="2020-01" db="EMBL/GenBank/DDBJ databases">
        <title>Whole genome sequencing of Halomonas alkaliphila strain LS44.</title>
        <authorList>
            <person name="Kumar S."/>
            <person name="Paul D."/>
            <person name="Shouche Y."/>
            <person name="Suryavanshi M.V."/>
        </authorList>
    </citation>
    <scope>NUCLEOTIDE SEQUENCE [LARGE SCALE GENOMIC DNA]</scope>
    <source>
        <strain evidence="1 2">LS44</strain>
    </source>
</reference>
<dbReference type="RefSeq" id="WP_162218426.1">
    <property type="nucleotide sequence ID" value="NZ_JAAEHK010000009.1"/>
</dbReference>
<organism evidence="1 2">
    <name type="scientific">Vreelandella alkaliphila</name>
    <dbReference type="NCBI Taxonomy" id="272774"/>
    <lineage>
        <taxon>Bacteria</taxon>
        <taxon>Pseudomonadati</taxon>
        <taxon>Pseudomonadota</taxon>
        <taxon>Gammaproteobacteria</taxon>
        <taxon>Oceanospirillales</taxon>
        <taxon>Halomonadaceae</taxon>
        <taxon>Vreelandella</taxon>
    </lineage>
</organism>
<dbReference type="AlphaFoldDB" id="A0A7C9P3U8"/>
<protein>
    <submittedName>
        <fullName evidence="1">Uncharacterized protein</fullName>
    </submittedName>
</protein>
<gene>
    <name evidence="1" type="ORF">GPL32_08430</name>
</gene>
<name>A0A7C9P3U8_9GAMM</name>
<dbReference type="OrthoDB" id="983041at2"/>
<comment type="caution">
    <text evidence="1">The sequence shown here is derived from an EMBL/GenBank/DDBJ whole genome shotgun (WGS) entry which is preliminary data.</text>
</comment>